<accession>A0A915IT25</accession>
<keyword evidence="1" id="KW-1185">Reference proteome</keyword>
<dbReference type="WBParaSite" id="nRc.2.0.1.t16966-RA">
    <property type="protein sequence ID" value="nRc.2.0.1.t16966-RA"/>
    <property type="gene ID" value="nRc.2.0.1.g16966"/>
</dbReference>
<reference evidence="2" key="1">
    <citation type="submission" date="2022-11" db="UniProtKB">
        <authorList>
            <consortium name="WormBaseParasite"/>
        </authorList>
    </citation>
    <scope>IDENTIFICATION</scope>
</reference>
<organism evidence="1 2">
    <name type="scientific">Romanomermis culicivorax</name>
    <name type="common">Nematode worm</name>
    <dbReference type="NCBI Taxonomy" id="13658"/>
    <lineage>
        <taxon>Eukaryota</taxon>
        <taxon>Metazoa</taxon>
        <taxon>Ecdysozoa</taxon>
        <taxon>Nematoda</taxon>
        <taxon>Enoplea</taxon>
        <taxon>Dorylaimia</taxon>
        <taxon>Mermithida</taxon>
        <taxon>Mermithoidea</taxon>
        <taxon>Mermithidae</taxon>
        <taxon>Romanomermis</taxon>
    </lineage>
</organism>
<dbReference type="AlphaFoldDB" id="A0A915IT25"/>
<sequence>MSKVGLMHTLQKLLGTMKASRYDTMNELFARVDMMKINEFEHCLIIFCTNVFVHKVVCLCQRQMGFMNHRSGQDDERWAMGNWWAKLYEKMAKCGMFRNHSFLLEKCLLNGKIFWNKCQ</sequence>
<proteinExistence type="predicted"/>
<protein>
    <submittedName>
        <fullName evidence="2">Uncharacterized protein</fullName>
    </submittedName>
</protein>
<evidence type="ECO:0000313" key="1">
    <source>
        <dbReference type="Proteomes" id="UP000887565"/>
    </source>
</evidence>
<dbReference type="Proteomes" id="UP000887565">
    <property type="component" value="Unplaced"/>
</dbReference>
<evidence type="ECO:0000313" key="2">
    <source>
        <dbReference type="WBParaSite" id="nRc.2.0.1.t16966-RA"/>
    </source>
</evidence>
<name>A0A915IT25_ROMCU</name>